<accession>A0A0A9F720</accession>
<dbReference type="AlphaFoldDB" id="A0A0A9F720"/>
<evidence type="ECO:0000313" key="2">
    <source>
        <dbReference type="EMBL" id="JAE08845.1"/>
    </source>
</evidence>
<organism evidence="2">
    <name type="scientific">Arundo donax</name>
    <name type="common">Giant reed</name>
    <name type="synonym">Donax arundinaceus</name>
    <dbReference type="NCBI Taxonomy" id="35708"/>
    <lineage>
        <taxon>Eukaryota</taxon>
        <taxon>Viridiplantae</taxon>
        <taxon>Streptophyta</taxon>
        <taxon>Embryophyta</taxon>
        <taxon>Tracheophyta</taxon>
        <taxon>Spermatophyta</taxon>
        <taxon>Magnoliopsida</taxon>
        <taxon>Liliopsida</taxon>
        <taxon>Poales</taxon>
        <taxon>Poaceae</taxon>
        <taxon>PACMAD clade</taxon>
        <taxon>Arundinoideae</taxon>
        <taxon>Arundineae</taxon>
        <taxon>Arundo</taxon>
    </lineage>
</organism>
<proteinExistence type="predicted"/>
<reference evidence="2" key="2">
    <citation type="journal article" date="2015" name="Data Brief">
        <title>Shoot transcriptome of the giant reed, Arundo donax.</title>
        <authorList>
            <person name="Barrero R.A."/>
            <person name="Guerrero F.D."/>
            <person name="Moolhuijzen P."/>
            <person name="Goolsby J.A."/>
            <person name="Tidwell J."/>
            <person name="Bellgard S.E."/>
            <person name="Bellgard M.I."/>
        </authorList>
    </citation>
    <scope>NUCLEOTIDE SEQUENCE</scope>
    <source>
        <tissue evidence="2">Shoot tissue taken approximately 20 cm above the soil surface</tissue>
    </source>
</reference>
<reference evidence="2" key="1">
    <citation type="submission" date="2014-09" db="EMBL/GenBank/DDBJ databases">
        <authorList>
            <person name="Magalhaes I.L.F."/>
            <person name="Oliveira U."/>
            <person name="Santos F.R."/>
            <person name="Vidigal T.H.D.A."/>
            <person name="Brescovit A.D."/>
            <person name="Santos A.J."/>
        </authorList>
    </citation>
    <scope>NUCLEOTIDE SEQUENCE</scope>
    <source>
        <tissue evidence="2">Shoot tissue taken approximately 20 cm above the soil surface</tissue>
    </source>
</reference>
<keyword evidence="1" id="KW-0732">Signal</keyword>
<protein>
    <submittedName>
        <fullName evidence="2">Uncharacterized protein</fullName>
    </submittedName>
</protein>
<dbReference type="PROSITE" id="PS51257">
    <property type="entry name" value="PROKAR_LIPOPROTEIN"/>
    <property type="match status" value="1"/>
</dbReference>
<dbReference type="EMBL" id="GBRH01189051">
    <property type="protein sequence ID" value="JAE08845.1"/>
    <property type="molecule type" value="Transcribed_RNA"/>
</dbReference>
<evidence type="ECO:0000256" key="1">
    <source>
        <dbReference type="SAM" id="SignalP"/>
    </source>
</evidence>
<name>A0A0A9F720_ARUDO</name>
<sequence length="53" mass="5999">MKFYDETLLNLLHLFVAIGCADLCNCNLGDKFLHSFVRSVSLLEFILGIVTHN</sequence>
<feature type="chain" id="PRO_5002064582" evidence="1">
    <location>
        <begin position="27"/>
        <end position="53"/>
    </location>
</feature>
<feature type="signal peptide" evidence="1">
    <location>
        <begin position="1"/>
        <end position="26"/>
    </location>
</feature>